<proteinExistence type="predicted"/>
<evidence type="ECO:0000313" key="3">
    <source>
        <dbReference type="Proteomes" id="UP001374535"/>
    </source>
</evidence>
<feature type="compositionally biased region" description="Polar residues" evidence="1">
    <location>
        <begin position="325"/>
        <end position="346"/>
    </location>
</feature>
<dbReference type="Proteomes" id="UP001374535">
    <property type="component" value="Chromosome 11"/>
</dbReference>
<organism evidence="2 3">
    <name type="scientific">Vigna mungo</name>
    <name type="common">Black gram</name>
    <name type="synonym">Phaseolus mungo</name>
    <dbReference type="NCBI Taxonomy" id="3915"/>
    <lineage>
        <taxon>Eukaryota</taxon>
        <taxon>Viridiplantae</taxon>
        <taxon>Streptophyta</taxon>
        <taxon>Embryophyta</taxon>
        <taxon>Tracheophyta</taxon>
        <taxon>Spermatophyta</taxon>
        <taxon>Magnoliopsida</taxon>
        <taxon>eudicotyledons</taxon>
        <taxon>Gunneridae</taxon>
        <taxon>Pentapetalae</taxon>
        <taxon>rosids</taxon>
        <taxon>fabids</taxon>
        <taxon>Fabales</taxon>
        <taxon>Fabaceae</taxon>
        <taxon>Papilionoideae</taxon>
        <taxon>50 kb inversion clade</taxon>
        <taxon>NPAAA clade</taxon>
        <taxon>indigoferoid/millettioid clade</taxon>
        <taxon>Phaseoleae</taxon>
        <taxon>Vigna</taxon>
    </lineage>
</organism>
<evidence type="ECO:0000313" key="2">
    <source>
        <dbReference type="EMBL" id="WVY90458.1"/>
    </source>
</evidence>
<name>A0AAQ3MGT4_VIGMU</name>
<gene>
    <name evidence="2" type="ORF">V8G54_035972</name>
</gene>
<evidence type="ECO:0008006" key="4">
    <source>
        <dbReference type="Google" id="ProtNLM"/>
    </source>
</evidence>
<reference evidence="2 3" key="1">
    <citation type="journal article" date="2023" name="Life. Sci Alliance">
        <title>Evolutionary insights into 3D genome organization and epigenetic landscape of Vigna mungo.</title>
        <authorList>
            <person name="Junaid A."/>
            <person name="Singh B."/>
            <person name="Bhatia S."/>
        </authorList>
    </citation>
    <scope>NUCLEOTIDE SEQUENCE [LARGE SCALE GENOMIC DNA]</scope>
    <source>
        <strain evidence="2">Urdbean</strain>
    </source>
</reference>
<keyword evidence="3" id="KW-1185">Reference proteome</keyword>
<dbReference type="EMBL" id="CP144690">
    <property type="protein sequence ID" value="WVY90458.1"/>
    <property type="molecule type" value="Genomic_DNA"/>
</dbReference>
<feature type="compositionally biased region" description="Basic and acidic residues" evidence="1">
    <location>
        <begin position="365"/>
        <end position="406"/>
    </location>
</feature>
<dbReference type="AlphaFoldDB" id="A0AAQ3MGT4"/>
<accession>A0AAQ3MGT4</accession>
<feature type="region of interest" description="Disordered" evidence="1">
    <location>
        <begin position="124"/>
        <end position="166"/>
    </location>
</feature>
<feature type="compositionally biased region" description="Basic and acidic residues" evidence="1">
    <location>
        <begin position="144"/>
        <end position="166"/>
    </location>
</feature>
<evidence type="ECO:0000256" key="1">
    <source>
        <dbReference type="SAM" id="MobiDB-lite"/>
    </source>
</evidence>
<feature type="compositionally biased region" description="Basic and acidic residues" evidence="1">
    <location>
        <begin position="298"/>
        <end position="310"/>
    </location>
</feature>
<feature type="region of interest" description="Disordered" evidence="1">
    <location>
        <begin position="272"/>
        <end position="406"/>
    </location>
</feature>
<sequence length="575" mass="65062">MIGAGKCRRGRGIGEKEKRTERSGKLIKVTKEIFREDIQQSIIRRSCSQLLKIIDGGYAPNYCLLLFIHILPSVKGGNCRTVKGGNYRIVREEKKLENLGLSMRGLETKVEAVRKGLQELMRKMEERARQSEENSDGSQAYVNGKKEDQRKEEEGERDGGCHEEQPNWRKGVELPIFDGVDPLNWISKVDNFFELQGVSEEEKLRLAYISMEGSAGFWFRFWREHTGNRTWTGLKEAMVLQFGGRNQGPIFERLATSKQSGIVEEYNQPLNGKELLEPNGSNARGLPEPNSSRLLDPNVRERAEPKERGLAEPNGRVLREPIGSGLTNSNVRGLSGPNDSGLTDSNVRGLPEPSGSELTNSNVRELSEANGRRLLDPNVREWAEPKERGPTEPNKGGRPEPTVRKLSEPNGLVLEGRMKVLVGRADGRINALERTKNSLKWWAIEKNRGLVVFDTPAEGRERCEVLKDIEEHFLKTYDSGERVNKIPNEEWKTLEEVLPPPKPPDLNWRATASEYRPYDNMRMKGSQEIKFHNSNLEDKVVLQRGVMLGAGKYMIGAGKCRRGRGIGEKEKRTER</sequence>
<protein>
    <recommendedName>
        <fullName evidence="4">Retrotransposon gag domain-containing protein</fullName>
    </recommendedName>
</protein>